<dbReference type="GO" id="GO:0016787">
    <property type="term" value="F:hydrolase activity"/>
    <property type="evidence" value="ECO:0007669"/>
    <property type="project" value="UniProtKB-KW"/>
</dbReference>
<evidence type="ECO:0000313" key="3">
    <source>
        <dbReference type="Proteomes" id="UP001500466"/>
    </source>
</evidence>
<comment type="caution">
    <text evidence="2">The sequence shown here is derived from an EMBL/GenBank/DDBJ whole genome shotgun (WGS) entry which is preliminary data.</text>
</comment>
<dbReference type="SUPFAM" id="SSF54427">
    <property type="entry name" value="NTF2-like"/>
    <property type="match status" value="1"/>
</dbReference>
<evidence type="ECO:0000313" key="2">
    <source>
        <dbReference type="EMBL" id="GAA4991560.1"/>
    </source>
</evidence>
<sequence>MTPQTPAEIVDAFIAAVEAKDLGLALTYVTDDIEYDNVPMGKVFGPDGVRSILGPMVEHATEVKWTTHRSAAEGDLVFTERTDHFALPTGPLDIAVAGLFEIRDGKIALWRDYFDMAEVAKAMGG</sequence>
<dbReference type="Gene3D" id="3.10.450.50">
    <property type="match status" value="1"/>
</dbReference>
<accession>A0ABP9I8D7</accession>
<dbReference type="RefSeq" id="WP_345680282.1">
    <property type="nucleotide sequence ID" value="NZ_BAABHS010000044.1"/>
</dbReference>
<reference evidence="3" key="1">
    <citation type="journal article" date="2019" name="Int. J. Syst. Evol. Microbiol.">
        <title>The Global Catalogue of Microorganisms (GCM) 10K type strain sequencing project: providing services to taxonomists for standard genome sequencing and annotation.</title>
        <authorList>
            <consortium name="The Broad Institute Genomics Platform"/>
            <consortium name="The Broad Institute Genome Sequencing Center for Infectious Disease"/>
            <person name="Wu L."/>
            <person name="Ma J."/>
        </authorList>
    </citation>
    <scope>NUCLEOTIDE SEQUENCE [LARGE SCALE GENOMIC DNA]</scope>
    <source>
        <strain evidence="3">JCM 17986</strain>
    </source>
</reference>
<name>A0ABP9I8D7_9ACTN</name>
<dbReference type="InterPro" id="IPR032710">
    <property type="entry name" value="NTF2-like_dom_sf"/>
</dbReference>
<dbReference type="Proteomes" id="UP001500466">
    <property type="component" value="Unassembled WGS sequence"/>
</dbReference>
<keyword evidence="2" id="KW-0378">Hydrolase</keyword>
<gene>
    <name evidence="2" type="ORF">GCM10023205_74640</name>
</gene>
<dbReference type="InterPro" id="IPR013100">
    <property type="entry name" value="LEH"/>
</dbReference>
<keyword evidence="3" id="KW-1185">Reference proteome</keyword>
<dbReference type="Pfam" id="PF07858">
    <property type="entry name" value="LEH"/>
    <property type="match status" value="1"/>
</dbReference>
<evidence type="ECO:0000259" key="1">
    <source>
        <dbReference type="Pfam" id="PF07858"/>
    </source>
</evidence>
<proteinExistence type="predicted"/>
<dbReference type="EMBL" id="BAABHS010000044">
    <property type="protein sequence ID" value="GAA4991560.1"/>
    <property type="molecule type" value="Genomic_DNA"/>
</dbReference>
<organism evidence="2 3">
    <name type="scientific">Yinghuangia aomiensis</name>
    <dbReference type="NCBI Taxonomy" id="676205"/>
    <lineage>
        <taxon>Bacteria</taxon>
        <taxon>Bacillati</taxon>
        <taxon>Actinomycetota</taxon>
        <taxon>Actinomycetes</taxon>
        <taxon>Kitasatosporales</taxon>
        <taxon>Streptomycetaceae</taxon>
        <taxon>Yinghuangia</taxon>
    </lineage>
</organism>
<protein>
    <submittedName>
        <fullName evidence="2">Limonene-1,2-epoxide hydrolase family protein</fullName>
    </submittedName>
</protein>
<feature type="domain" description="Limonene-1,2-epoxide hydrolase" evidence="1">
    <location>
        <begin position="6"/>
        <end position="122"/>
    </location>
</feature>